<protein>
    <submittedName>
        <fullName evidence="8">EamA family transporter</fullName>
    </submittedName>
</protein>
<dbReference type="Pfam" id="PF00892">
    <property type="entry name" value="EamA"/>
    <property type="match status" value="2"/>
</dbReference>
<name>A0ABY5PH85_9ACTN</name>
<proteinExistence type="inferred from homology"/>
<feature type="transmembrane region" description="Helical" evidence="6">
    <location>
        <begin position="71"/>
        <end position="88"/>
    </location>
</feature>
<dbReference type="InterPro" id="IPR037185">
    <property type="entry name" value="EmrE-like"/>
</dbReference>
<feature type="domain" description="EamA" evidence="7">
    <location>
        <begin position="94"/>
        <end position="227"/>
    </location>
</feature>
<keyword evidence="4 6" id="KW-1133">Transmembrane helix</keyword>
<organism evidence="8 9">
    <name type="scientific">Svornostia abyssi</name>
    <dbReference type="NCBI Taxonomy" id="2898438"/>
    <lineage>
        <taxon>Bacteria</taxon>
        <taxon>Bacillati</taxon>
        <taxon>Actinomycetota</taxon>
        <taxon>Thermoleophilia</taxon>
        <taxon>Solirubrobacterales</taxon>
        <taxon>Baekduiaceae</taxon>
        <taxon>Svornostia</taxon>
    </lineage>
</organism>
<dbReference type="PANTHER" id="PTHR32322">
    <property type="entry name" value="INNER MEMBRANE TRANSPORTER"/>
    <property type="match status" value="1"/>
</dbReference>
<reference evidence="9" key="1">
    <citation type="submission" date="2021-11" db="EMBL/GenBank/DDBJ databases">
        <title>Cultivation dependent microbiological survey of springs from the worlds oldest radium mine currently devoted to the extraction of radon-saturated water.</title>
        <authorList>
            <person name="Kapinusova G."/>
            <person name="Smrhova T."/>
            <person name="Strejcek M."/>
            <person name="Suman J."/>
            <person name="Jani K."/>
            <person name="Pajer P."/>
            <person name="Uhlik O."/>
        </authorList>
    </citation>
    <scope>NUCLEOTIDE SEQUENCE [LARGE SCALE GENOMIC DNA]</scope>
    <source>
        <strain evidence="9">J379</strain>
    </source>
</reference>
<feature type="domain" description="EamA" evidence="7">
    <location>
        <begin position="24"/>
        <end position="83"/>
    </location>
</feature>
<evidence type="ECO:0000256" key="3">
    <source>
        <dbReference type="ARBA" id="ARBA00022692"/>
    </source>
</evidence>
<evidence type="ECO:0000256" key="5">
    <source>
        <dbReference type="ARBA" id="ARBA00023136"/>
    </source>
</evidence>
<evidence type="ECO:0000259" key="7">
    <source>
        <dbReference type="Pfam" id="PF00892"/>
    </source>
</evidence>
<dbReference type="PANTHER" id="PTHR32322:SF2">
    <property type="entry name" value="EAMA DOMAIN-CONTAINING PROTEIN"/>
    <property type="match status" value="1"/>
</dbReference>
<evidence type="ECO:0000256" key="6">
    <source>
        <dbReference type="SAM" id="Phobius"/>
    </source>
</evidence>
<feature type="transmembrane region" description="Helical" evidence="6">
    <location>
        <begin position="94"/>
        <end position="112"/>
    </location>
</feature>
<dbReference type="Proteomes" id="UP001058860">
    <property type="component" value="Chromosome"/>
</dbReference>
<dbReference type="SUPFAM" id="SSF103481">
    <property type="entry name" value="Multidrug resistance efflux transporter EmrE"/>
    <property type="match status" value="2"/>
</dbReference>
<feature type="transmembrane region" description="Helical" evidence="6">
    <location>
        <begin position="188"/>
        <end position="206"/>
    </location>
</feature>
<gene>
    <name evidence="8" type="ORF">LRS13_00365</name>
</gene>
<keyword evidence="5 6" id="KW-0472">Membrane</keyword>
<feature type="transmembrane region" description="Helical" evidence="6">
    <location>
        <begin position="40"/>
        <end position="59"/>
    </location>
</feature>
<feature type="transmembrane region" description="Helical" evidence="6">
    <location>
        <begin position="156"/>
        <end position="176"/>
    </location>
</feature>
<comment type="subcellular location">
    <subcellularLocation>
        <location evidence="1">Membrane</location>
        <topology evidence="1">Multi-pass membrane protein</topology>
    </subcellularLocation>
</comment>
<dbReference type="InterPro" id="IPR050638">
    <property type="entry name" value="AA-Vitamin_Transporters"/>
</dbReference>
<accession>A0ABY5PH85</accession>
<dbReference type="EMBL" id="CP088295">
    <property type="protein sequence ID" value="UUY04018.1"/>
    <property type="molecule type" value="Genomic_DNA"/>
</dbReference>
<sequence>MPCGDCRAATSPPDSGSAPPGYAIQAGCYFAALQRLDASLLTLFLYTFPAMVAVAAVLLGRDRFDRRRAAALVLASTGLVLVVATVGTGRLDPLGVALSLSAALVYSTYILVSDPVAGRVRPDVLSALVCTGAAMSLTVGTTLVGDLHPGALTASGWGWLTCLAAVSTVAAILLFFSGLRRVGPTTAAILSTIEPVVTVGLAVLIFGEAFGVLQVLGGALVISAVFALHARLPAWRGAPVAQPVANDA</sequence>
<feature type="transmembrane region" description="Helical" evidence="6">
    <location>
        <begin position="124"/>
        <end position="144"/>
    </location>
</feature>
<comment type="similarity">
    <text evidence="2">Belongs to the EamA transporter family.</text>
</comment>
<evidence type="ECO:0000256" key="1">
    <source>
        <dbReference type="ARBA" id="ARBA00004141"/>
    </source>
</evidence>
<keyword evidence="9" id="KW-1185">Reference proteome</keyword>
<evidence type="ECO:0000256" key="4">
    <source>
        <dbReference type="ARBA" id="ARBA00022989"/>
    </source>
</evidence>
<evidence type="ECO:0000313" key="8">
    <source>
        <dbReference type="EMBL" id="UUY04018.1"/>
    </source>
</evidence>
<dbReference type="RefSeq" id="WP_353864516.1">
    <property type="nucleotide sequence ID" value="NZ_CP088295.1"/>
</dbReference>
<dbReference type="Gene3D" id="1.10.3730.20">
    <property type="match status" value="1"/>
</dbReference>
<evidence type="ECO:0000313" key="9">
    <source>
        <dbReference type="Proteomes" id="UP001058860"/>
    </source>
</evidence>
<dbReference type="InterPro" id="IPR000620">
    <property type="entry name" value="EamA_dom"/>
</dbReference>
<keyword evidence="3 6" id="KW-0812">Transmembrane</keyword>
<evidence type="ECO:0000256" key="2">
    <source>
        <dbReference type="ARBA" id="ARBA00007362"/>
    </source>
</evidence>
<feature type="transmembrane region" description="Helical" evidence="6">
    <location>
        <begin position="212"/>
        <end position="230"/>
    </location>
</feature>